<evidence type="ECO:0000256" key="1">
    <source>
        <dbReference type="SAM" id="SignalP"/>
    </source>
</evidence>
<dbReference type="Proteomes" id="UP000664132">
    <property type="component" value="Unassembled WGS sequence"/>
</dbReference>
<organism evidence="2 3">
    <name type="scientific">Cadophora malorum</name>
    <dbReference type="NCBI Taxonomy" id="108018"/>
    <lineage>
        <taxon>Eukaryota</taxon>
        <taxon>Fungi</taxon>
        <taxon>Dikarya</taxon>
        <taxon>Ascomycota</taxon>
        <taxon>Pezizomycotina</taxon>
        <taxon>Leotiomycetes</taxon>
        <taxon>Helotiales</taxon>
        <taxon>Ploettnerulaceae</taxon>
        <taxon>Cadophora</taxon>
    </lineage>
</organism>
<dbReference type="EMBL" id="JAFJYH010000084">
    <property type="protein sequence ID" value="KAG4420408.1"/>
    <property type="molecule type" value="Genomic_DNA"/>
</dbReference>
<keyword evidence="1" id="KW-0732">Signal</keyword>
<name>A0A8H7TK56_9HELO</name>
<evidence type="ECO:0000313" key="3">
    <source>
        <dbReference type="Proteomes" id="UP000664132"/>
    </source>
</evidence>
<feature type="chain" id="PRO_5034487179" evidence="1">
    <location>
        <begin position="20"/>
        <end position="159"/>
    </location>
</feature>
<evidence type="ECO:0000313" key="2">
    <source>
        <dbReference type="EMBL" id="KAG4420408.1"/>
    </source>
</evidence>
<reference evidence="2" key="1">
    <citation type="submission" date="2021-02" db="EMBL/GenBank/DDBJ databases">
        <title>Genome sequence Cadophora malorum strain M34.</title>
        <authorList>
            <person name="Stefanovic E."/>
            <person name="Vu D."/>
            <person name="Scully C."/>
            <person name="Dijksterhuis J."/>
            <person name="Roader J."/>
            <person name="Houbraken J."/>
        </authorList>
    </citation>
    <scope>NUCLEOTIDE SEQUENCE</scope>
    <source>
        <strain evidence="2">M34</strain>
    </source>
</reference>
<dbReference type="AlphaFoldDB" id="A0A8H7TK56"/>
<sequence length="159" mass="16698">MFKSINLLALSLLSATSLAAPTPAPQSGTGVNDPNYSWSVTGWSAGCARSGCYYDFNITAPAYNDIPAFSAYCSGGPEGAAFKPCGVFDDLPGNRGVAAHLLEAETGTGAHIEVSLQWTDLEQTSTYYNYTGNATSIYNQFVAPLQEFTITPSSAFGVA</sequence>
<protein>
    <submittedName>
        <fullName evidence="2">Uncharacterized protein</fullName>
    </submittedName>
</protein>
<keyword evidence="3" id="KW-1185">Reference proteome</keyword>
<feature type="signal peptide" evidence="1">
    <location>
        <begin position="1"/>
        <end position="19"/>
    </location>
</feature>
<proteinExistence type="predicted"/>
<accession>A0A8H7TK56</accession>
<comment type="caution">
    <text evidence="2">The sequence shown here is derived from an EMBL/GenBank/DDBJ whole genome shotgun (WGS) entry which is preliminary data.</text>
</comment>
<gene>
    <name evidence="2" type="ORF">IFR04_006424</name>
</gene>
<dbReference type="OrthoDB" id="3508922at2759"/>